<dbReference type="GO" id="GO:0016020">
    <property type="term" value="C:membrane"/>
    <property type="evidence" value="ECO:0007669"/>
    <property type="project" value="InterPro"/>
</dbReference>
<dbReference type="Gene3D" id="1.20.1300.10">
    <property type="entry name" value="Fumarate reductase/succinate dehydrogenase, transmembrane subunit"/>
    <property type="match status" value="1"/>
</dbReference>
<dbReference type="InterPro" id="IPR034804">
    <property type="entry name" value="SQR/QFR_C/D"/>
</dbReference>
<keyword evidence="1" id="KW-1133">Transmembrane helix</keyword>
<proteinExistence type="predicted"/>
<dbReference type="EMBL" id="LAZR01001085">
    <property type="protein sequence ID" value="KKN50996.1"/>
    <property type="molecule type" value="Genomic_DNA"/>
</dbReference>
<organism evidence="2">
    <name type="scientific">marine sediment metagenome</name>
    <dbReference type="NCBI Taxonomy" id="412755"/>
    <lineage>
        <taxon>unclassified sequences</taxon>
        <taxon>metagenomes</taxon>
        <taxon>ecological metagenomes</taxon>
    </lineage>
</organism>
<protein>
    <recommendedName>
        <fullName evidence="3">Succinate dehydrogenase cytochrome b subunit</fullName>
    </recommendedName>
</protein>
<feature type="transmembrane region" description="Helical" evidence="1">
    <location>
        <begin position="80"/>
        <end position="103"/>
    </location>
</feature>
<evidence type="ECO:0000313" key="2">
    <source>
        <dbReference type="EMBL" id="KKN50996.1"/>
    </source>
</evidence>
<evidence type="ECO:0008006" key="3">
    <source>
        <dbReference type="Google" id="ProtNLM"/>
    </source>
</evidence>
<feature type="transmembrane region" description="Helical" evidence="1">
    <location>
        <begin position="39"/>
        <end position="60"/>
    </location>
</feature>
<keyword evidence="1" id="KW-0812">Transmembrane</keyword>
<name>A0A0F9TPH2_9ZZZZ</name>
<evidence type="ECO:0000256" key="1">
    <source>
        <dbReference type="SAM" id="Phobius"/>
    </source>
</evidence>
<feature type="transmembrane region" description="Helical" evidence="1">
    <location>
        <begin position="162"/>
        <end position="182"/>
    </location>
</feature>
<comment type="caution">
    <text evidence="2">The sequence shown here is derived from an EMBL/GenBank/DDBJ whole genome shotgun (WGS) entry which is preliminary data.</text>
</comment>
<gene>
    <name evidence="2" type="ORF">LCGC14_0627250</name>
</gene>
<feature type="transmembrane region" description="Helical" evidence="1">
    <location>
        <begin position="123"/>
        <end position="141"/>
    </location>
</feature>
<dbReference type="SUPFAM" id="SSF81343">
    <property type="entry name" value="Fumarate reductase respiratory complex transmembrane subunits"/>
    <property type="match status" value="1"/>
</dbReference>
<keyword evidence="1" id="KW-0472">Membrane</keyword>
<dbReference type="AlphaFoldDB" id="A0A0F9TPH2"/>
<accession>A0A0F9TPH2</accession>
<reference evidence="2" key="1">
    <citation type="journal article" date="2015" name="Nature">
        <title>Complex archaea that bridge the gap between prokaryotes and eukaryotes.</title>
        <authorList>
            <person name="Spang A."/>
            <person name="Saw J.H."/>
            <person name="Jorgensen S.L."/>
            <person name="Zaremba-Niedzwiedzka K."/>
            <person name="Martijn J."/>
            <person name="Lind A.E."/>
            <person name="van Eijk R."/>
            <person name="Schleper C."/>
            <person name="Guy L."/>
            <person name="Ettema T.J."/>
        </authorList>
    </citation>
    <scope>NUCLEOTIDE SEQUENCE</scope>
</reference>
<sequence length="186" mass="21054">MALAGMVMALYLIIHMLTNLSFFSESRFSHFYHWYNSGVVRWLVLALISGSLFIHIKAAIRIRRVNAKARTVAYKKHDKFHMPAILVTISIAFLFGFIAVHVFQTLSFDATDVYSELIQQFQSPWMVLFYLAGLFVLMMHLHHSLANVLQTLGKTSVTHNGLVLAGCLLLTAGFAVIPLYIYCVMP</sequence>